<dbReference type="GO" id="GO:0043190">
    <property type="term" value="C:ATP-binding cassette (ABC) transporter complex"/>
    <property type="evidence" value="ECO:0007669"/>
    <property type="project" value="InterPro"/>
</dbReference>
<dbReference type="GO" id="GO:0055085">
    <property type="term" value="P:transmembrane transport"/>
    <property type="evidence" value="ECO:0007669"/>
    <property type="project" value="InterPro"/>
</dbReference>
<evidence type="ECO:0000256" key="6">
    <source>
        <dbReference type="ARBA" id="ARBA00022475"/>
    </source>
</evidence>
<dbReference type="GO" id="GO:0015920">
    <property type="term" value="P:lipopolysaccharide transport"/>
    <property type="evidence" value="ECO:0007669"/>
    <property type="project" value="TreeGrafter"/>
</dbReference>
<keyword evidence="5" id="KW-0813">Transport</keyword>
<evidence type="ECO:0000256" key="1">
    <source>
        <dbReference type="ARBA" id="ARBA00002265"/>
    </source>
</evidence>
<evidence type="ECO:0000256" key="9">
    <source>
        <dbReference type="ARBA" id="ARBA00022989"/>
    </source>
</evidence>
<evidence type="ECO:0000313" key="15">
    <source>
        <dbReference type="EMBL" id="VFK08975.1"/>
    </source>
</evidence>
<dbReference type="Pfam" id="PF03739">
    <property type="entry name" value="LptF_LptG"/>
    <property type="match status" value="1"/>
</dbReference>
<evidence type="ECO:0000256" key="2">
    <source>
        <dbReference type="ARBA" id="ARBA00004429"/>
    </source>
</evidence>
<name>A0A450SNU1_9GAMM</name>
<keyword evidence="6" id="KW-1003">Cell membrane</keyword>
<evidence type="ECO:0000256" key="11">
    <source>
        <dbReference type="ARBA" id="ARBA00026081"/>
    </source>
</evidence>
<feature type="transmembrane region" description="Helical" evidence="12">
    <location>
        <begin position="271"/>
        <end position="290"/>
    </location>
</feature>
<keyword evidence="8 12" id="KW-0812">Transmembrane</keyword>
<comment type="subcellular location">
    <subcellularLocation>
        <location evidence="2">Cell inner membrane</location>
        <topology evidence="2">Multi-pass membrane protein</topology>
    </subcellularLocation>
</comment>
<evidence type="ECO:0000256" key="10">
    <source>
        <dbReference type="ARBA" id="ARBA00023136"/>
    </source>
</evidence>
<reference evidence="14" key="1">
    <citation type="submission" date="2019-02" db="EMBL/GenBank/DDBJ databases">
        <authorList>
            <person name="Gruber-Vodicka R. H."/>
            <person name="Seah K. B. B."/>
        </authorList>
    </citation>
    <scope>NUCLEOTIDE SEQUENCE</scope>
    <source>
        <strain evidence="14">BECK_BZ163</strain>
        <strain evidence="15">BECK_BZ164</strain>
        <strain evidence="13">BECK_BZ165</strain>
    </source>
</reference>
<organism evidence="14">
    <name type="scientific">Candidatus Kentrum sp. FM</name>
    <dbReference type="NCBI Taxonomy" id="2126340"/>
    <lineage>
        <taxon>Bacteria</taxon>
        <taxon>Pseudomonadati</taxon>
        <taxon>Pseudomonadota</taxon>
        <taxon>Gammaproteobacteria</taxon>
        <taxon>Candidatus Kentrum</taxon>
    </lineage>
</organism>
<evidence type="ECO:0000256" key="7">
    <source>
        <dbReference type="ARBA" id="ARBA00022519"/>
    </source>
</evidence>
<dbReference type="PANTHER" id="PTHR33529:SF7">
    <property type="entry name" value="LIPOPOLYSACCHARIDE EXPORT SYSTEM PERMEASE PROTEIN LPTF"/>
    <property type="match status" value="1"/>
</dbReference>
<evidence type="ECO:0000256" key="8">
    <source>
        <dbReference type="ARBA" id="ARBA00022692"/>
    </source>
</evidence>
<dbReference type="InterPro" id="IPR030922">
    <property type="entry name" value="LptF"/>
</dbReference>
<feature type="transmembrane region" description="Helical" evidence="12">
    <location>
        <begin position="92"/>
        <end position="120"/>
    </location>
</feature>
<sequence>MILNKYIYRETLLVFMAVLSILLLVYVSHRFVRYLAEAAAGAIPVDVIFRLLGLQLLRKLEIFMPIAFYISVLLSLGRMHQDNEITAMTSSGIGLTVIVGSIFRLSLIFAALTMILSLYVSPEVMSIQNQYKEKAKEKSDITGIYPGQFREIKRGERVIYVESISPDKRSMQNVFAHIRQKDNSYIVVANSAHQTIDDGTGERFIVLENGSRYTGEPGELDFVITDFKRYTIRIEGKATNKVVHRHRIDTLPTTELLRATNNPHHAAELQWRFSIPLSLIVLSLLAIVLARTSSGGGKYAKLVTAILAYFVYSNLLGIARMLVEQGHLNPAIGLLPVHGAVLLIIAVALIVEHSHGTLRGTLHGWRVQS</sequence>
<dbReference type="EMBL" id="CAADFL010000089">
    <property type="protein sequence ID" value="VFK08975.1"/>
    <property type="molecule type" value="Genomic_DNA"/>
</dbReference>
<accession>A0A450SNU1</accession>
<dbReference type="PANTHER" id="PTHR33529">
    <property type="entry name" value="SLR0882 PROTEIN-RELATED"/>
    <property type="match status" value="1"/>
</dbReference>
<keyword evidence="7" id="KW-0997">Cell inner membrane</keyword>
<evidence type="ECO:0000256" key="4">
    <source>
        <dbReference type="ARBA" id="ARBA00014213"/>
    </source>
</evidence>
<dbReference type="EMBL" id="CAADEZ010000151">
    <property type="protein sequence ID" value="VFJ55567.1"/>
    <property type="molecule type" value="Genomic_DNA"/>
</dbReference>
<evidence type="ECO:0000313" key="13">
    <source>
        <dbReference type="EMBL" id="VFJ51081.1"/>
    </source>
</evidence>
<evidence type="ECO:0000256" key="12">
    <source>
        <dbReference type="SAM" id="Phobius"/>
    </source>
</evidence>
<gene>
    <name evidence="14" type="ORF">BECKFM1743A_GA0114220_101513</name>
    <name evidence="15" type="ORF">BECKFM1743B_GA0114221_100896</name>
    <name evidence="13" type="ORF">BECKFM1743C_GA0114222_100937</name>
</gene>
<feature type="transmembrane region" description="Helical" evidence="12">
    <location>
        <begin position="62"/>
        <end position="80"/>
    </location>
</feature>
<keyword evidence="9 12" id="KW-1133">Transmembrane helix</keyword>
<feature type="transmembrane region" description="Helical" evidence="12">
    <location>
        <begin position="331"/>
        <end position="351"/>
    </location>
</feature>
<keyword evidence="10 12" id="KW-0472">Membrane</keyword>
<dbReference type="AlphaFoldDB" id="A0A450SNU1"/>
<dbReference type="EMBL" id="CAADFA010000093">
    <property type="protein sequence ID" value="VFJ51081.1"/>
    <property type="molecule type" value="Genomic_DNA"/>
</dbReference>
<feature type="transmembrane region" description="Helical" evidence="12">
    <location>
        <begin position="6"/>
        <end position="27"/>
    </location>
</feature>
<dbReference type="NCBIfam" id="TIGR04407">
    <property type="entry name" value="LptF_YjgP"/>
    <property type="match status" value="1"/>
</dbReference>
<proteinExistence type="inferred from homology"/>
<comment type="subunit">
    <text evidence="11">Component of the lipopolysaccharide transport and assembly complex. The LptBFG transporter is composed of two ATP-binding proteins (LptB) and two transmembrane proteins (LptF and LptG).</text>
</comment>
<evidence type="ECO:0000256" key="5">
    <source>
        <dbReference type="ARBA" id="ARBA00022448"/>
    </source>
</evidence>
<protein>
    <recommendedName>
        <fullName evidence="4">Lipopolysaccharide export system permease protein LptF</fullName>
    </recommendedName>
</protein>
<comment type="function">
    <text evidence="1">Part of the ABC transporter complex LptBFG involved in the translocation of lipopolysaccharide (LPS) from the inner membrane to the outer membrane.</text>
</comment>
<evidence type="ECO:0000256" key="3">
    <source>
        <dbReference type="ARBA" id="ARBA00007725"/>
    </source>
</evidence>
<dbReference type="InterPro" id="IPR005495">
    <property type="entry name" value="LptG/LptF_permease"/>
</dbReference>
<feature type="transmembrane region" description="Helical" evidence="12">
    <location>
        <begin position="302"/>
        <end position="319"/>
    </location>
</feature>
<evidence type="ECO:0000313" key="14">
    <source>
        <dbReference type="EMBL" id="VFJ55567.1"/>
    </source>
</evidence>
<comment type="similarity">
    <text evidence="3">Belongs to the LptF/LptG family.</text>
</comment>